<evidence type="ECO:0000313" key="15">
    <source>
        <dbReference type="Proteomes" id="UP000019374"/>
    </source>
</evidence>
<dbReference type="InterPro" id="IPR036640">
    <property type="entry name" value="ABC1_TM_sf"/>
</dbReference>
<feature type="domain" description="ABC transporter" evidence="12">
    <location>
        <begin position="1198"/>
        <end position="1434"/>
    </location>
</feature>
<feature type="transmembrane region" description="Helical" evidence="11">
    <location>
        <begin position="496"/>
        <end position="523"/>
    </location>
</feature>
<feature type="domain" description="ABC transporter" evidence="12">
    <location>
        <begin position="617"/>
        <end position="847"/>
    </location>
</feature>
<feature type="transmembrane region" description="Helical" evidence="11">
    <location>
        <begin position="83"/>
        <end position="102"/>
    </location>
</feature>
<accession>T5ALZ9</accession>
<proteinExistence type="predicted"/>
<dbReference type="CDD" id="cd03250">
    <property type="entry name" value="ABCC_MRP_domain1"/>
    <property type="match status" value="1"/>
</dbReference>
<feature type="domain" description="ABC transmembrane type-1" evidence="13">
    <location>
        <begin position="881"/>
        <end position="1161"/>
    </location>
</feature>
<evidence type="ECO:0000256" key="7">
    <source>
        <dbReference type="ARBA" id="ARBA00022989"/>
    </source>
</evidence>
<dbReference type="SMART" id="SM00382">
    <property type="entry name" value="AAA"/>
    <property type="match status" value="2"/>
</dbReference>
<feature type="transmembrane region" description="Helical" evidence="11">
    <location>
        <begin position="30"/>
        <end position="49"/>
    </location>
</feature>
<evidence type="ECO:0000259" key="12">
    <source>
        <dbReference type="PROSITE" id="PS50893"/>
    </source>
</evidence>
<feature type="region of interest" description="Disordered" evidence="10">
    <location>
        <begin position="832"/>
        <end position="860"/>
    </location>
</feature>
<dbReference type="InterPro" id="IPR044746">
    <property type="entry name" value="ABCC_6TM_D1"/>
</dbReference>
<dbReference type="eggNOG" id="KOG0054">
    <property type="taxonomic scope" value="Eukaryota"/>
</dbReference>
<dbReference type="PANTHER" id="PTHR24223:SF399">
    <property type="entry name" value="ABC TRANSPORTER ATNG"/>
    <property type="match status" value="1"/>
</dbReference>
<dbReference type="InterPro" id="IPR003593">
    <property type="entry name" value="AAA+_ATPase"/>
</dbReference>
<dbReference type="GO" id="GO:0016887">
    <property type="term" value="F:ATP hydrolysis activity"/>
    <property type="evidence" value="ECO:0007669"/>
    <property type="project" value="InterPro"/>
</dbReference>
<name>T5ALZ9_OPHSC</name>
<keyword evidence="6" id="KW-0067">ATP-binding</keyword>
<feature type="transmembrane region" description="Helical" evidence="11">
    <location>
        <begin position="917"/>
        <end position="941"/>
    </location>
</feature>
<dbReference type="PROSITE" id="PS50929">
    <property type="entry name" value="ABC_TM1F"/>
    <property type="match status" value="2"/>
</dbReference>
<keyword evidence="4 11" id="KW-0812">Transmembrane</keyword>
<keyword evidence="8 11" id="KW-0472">Membrane</keyword>
<evidence type="ECO:0000256" key="4">
    <source>
        <dbReference type="ARBA" id="ARBA00022692"/>
    </source>
</evidence>
<keyword evidence="3" id="KW-1003">Cell membrane</keyword>
<dbReference type="Pfam" id="PF00005">
    <property type="entry name" value="ABC_tran"/>
    <property type="match status" value="2"/>
</dbReference>
<evidence type="ECO:0000256" key="8">
    <source>
        <dbReference type="ARBA" id="ARBA00023136"/>
    </source>
</evidence>
<keyword evidence="5" id="KW-0547">Nucleotide-binding</keyword>
<feature type="compositionally biased region" description="Basic and acidic residues" evidence="10">
    <location>
        <begin position="840"/>
        <end position="853"/>
    </location>
</feature>
<feature type="transmembrane region" description="Helical" evidence="11">
    <location>
        <begin position="873"/>
        <end position="896"/>
    </location>
</feature>
<dbReference type="GO" id="GO:0140359">
    <property type="term" value="F:ABC-type transporter activity"/>
    <property type="evidence" value="ECO:0007669"/>
    <property type="project" value="InterPro"/>
</dbReference>
<feature type="transmembrane region" description="Helical" evidence="11">
    <location>
        <begin position="1019"/>
        <end position="1039"/>
    </location>
</feature>
<dbReference type="InterPro" id="IPR027417">
    <property type="entry name" value="P-loop_NTPase"/>
</dbReference>
<dbReference type="Pfam" id="PF00664">
    <property type="entry name" value="ABC_membrane"/>
    <property type="match status" value="1"/>
</dbReference>
<dbReference type="GO" id="GO:0005886">
    <property type="term" value="C:plasma membrane"/>
    <property type="evidence" value="ECO:0007669"/>
    <property type="project" value="UniProtKB-SubCell"/>
</dbReference>
<feature type="transmembrane region" description="Helical" evidence="11">
    <location>
        <begin position="317"/>
        <end position="334"/>
    </location>
</feature>
<keyword evidence="2" id="KW-0813">Transport</keyword>
<dbReference type="PANTHER" id="PTHR24223">
    <property type="entry name" value="ATP-BINDING CASSETTE SUB-FAMILY C"/>
    <property type="match status" value="1"/>
</dbReference>
<keyword evidence="7 11" id="KW-1133">Transmembrane helix</keyword>
<evidence type="ECO:0000256" key="5">
    <source>
        <dbReference type="ARBA" id="ARBA00022741"/>
    </source>
</evidence>
<dbReference type="PROSITE" id="PS00211">
    <property type="entry name" value="ABC_TRANSPORTER_1"/>
    <property type="match status" value="2"/>
</dbReference>
<dbReference type="Gene3D" id="3.40.50.300">
    <property type="entry name" value="P-loop containing nucleotide triphosphate hydrolases"/>
    <property type="match status" value="2"/>
</dbReference>
<keyword evidence="9" id="KW-0325">Glycoprotein</keyword>
<feature type="transmembrane region" description="Helical" evidence="11">
    <location>
        <begin position="1103"/>
        <end position="1126"/>
    </location>
</feature>
<feature type="transmembrane region" description="Helical" evidence="11">
    <location>
        <begin position="114"/>
        <end position="134"/>
    </location>
</feature>
<gene>
    <name evidence="14" type="ORF">OCS_00684</name>
</gene>
<dbReference type="SUPFAM" id="SSF52540">
    <property type="entry name" value="P-loop containing nucleoside triphosphate hydrolases"/>
    <property type="match status" value="2"/>
</dbReference>
<evidence type="ECO:0000259" key="13">
    <source>
        <dbReference type="PROSITE" id="PS50929"/>
    </source>
</evidence>
<feature type="transmembrane region" description="Helical" evidence="11">
    <location>
        <begin position="953"/>
        <end position="970"/>
    </location>
</feature>
<dbReference type="PROSITE" id="PS50893">
    <property type="entry name" value="ABC_TRANSPORTER_2"/>
    <property type="match status" value="2"/>
</dbReference>
<evidence type="ECO:0000313" key="14">
    <source>
        <dbReference type="EMBL" id="EQL03604.1"/>
    </source>
</evidence>
<dbReference type="Proteomes" id="UP000019374">
    <property type="component" value="Unassembled WGS sequence"/>
</dbReference>
<dbReference type="EMBL" id="KE652202">
    <property type="protein sequence ID" value="EQL03604.1"/>
    <property type="molecule type" value="Genomic_DNA"/>
</dbReference>
<dbReference type="CDD" id="cd18579">
    <property type="entry name" value="ABC_6TM_ABCC_D1"/>
    <property type="match status" value="1"/>
</dbReference>
<protein>
    <submittedName>
        <fullName evidence="14">ABC transporter, transmembrane domain, type 1</fullName>
    </submittedName>
</protein>
<sequence>MATNATADASFGPQLGLGQLDFTLAFEQTIFGIGPSALLLAAASLRIAVLKQREPLFRASRFLWTKLVRAPMTVTAVRTANRLIKAAAALLLGLELASLVLWSTSPLSARTHAALATASLAVAAVVAVASLLYTEHRYAYSPSLMLSIYLSVSALLDVASVRSLFLRGELDALGAVASAALALKLFLVGLEEVPKRGPAALRTSREMARGLWNRSRLYRRRRPGAPRPPSRFPISGFGPGPAMELRQVAVLNPPSPPDKSGKHCLALATSRAFKTSLLSAVIPRLLYTGFSFAQPFLVNTIIGFIGAPELDRSRRMAGLIVGATALVYLGMALARCHYMHHTFRLITSVRGGLVALVFAKAVGLDADAAKESAAVTLMSTDVDGIASGLQKIHDIWASFIELGLAVYLLQRQVGAACFLVLVPAILSSFATARVARGMGPARALWNSKVQKRVSTTSSTLSHAKGIKMMGLGHGISRLIQSLRVTELDSSKTFRWYFVWMNMIANLSDQLTPIIIIAAAVFWIKRDQQLSVAEAFTSLSLIALVSTPIVNIIAAYPTFVSGLACFERIQSFLLLPGRVDYRSLARSPVSSMEGNEPGVDNVELRAIQTPNAPAKTAVYIKDASFAMRNDTDAVLKHVNMAVPAASLSVVVGPVGSGKSALIKALLGEARILSGSVHMDGGPVAYCDQNAWLRLASIRENILGPHAFDEKWYQTVLWTCALEQDMSQLEDGDHTSVGSAGIALSGGQKQRVALARAVYSRARVMLLDDVFSALDRTTSATVFGRLLGHGGLLRDESTTVVLATHASKSPEYLSSADTVITLLDGTVAQKAAYTDVQGSPTHGKDLVSEQDEKPRSNAAGSHLTRKTGDVSLYKFYLDSIGTLLFVGWLVFAAGYIFSGKVPQIWLRVWTENGTANRSAAYFGGYLGFGLLCVLSSGICVYYFMIVVVPKSAQHLHWLLVDAVFKAPLWFFTSTDVSTVLNRFSQDMTLLDQVLPMAVFTTTFDVFNVVAGTALIASGATYVAAVMPLCILAVYAIQRFYLRTSRQMRHLDLEAKSPLYRLLTETAAGLETIRAFGWEQNMVHENLQHLEQSQKPYYTMYCIQRWLAVVLDMLVAAIAVVLVGFALGLPGSASQGSIGLALLNVMEFNQSLSMLVNSWTGLETSLGAIARLKSFLADTKAEGSEQEDVSPPRSWPDRGAIQINGITAKYNLGDAQSQPALRGVSLDVQPGQHVSIVGRTGSGKSSLILTLLRLLDLESGSITIDGVDVSRVSRQLVRSRIITVPQDPVELPGSVRSNLAMQALDEAILAADALATDDDMQRVLARVGLWRLVSTRGGLDGELDNVGLSGGQKQLFSLARALLAVKSRKLTGGIVLMDEPTSSVDEVTEARVRAIIKESLSAFTVITVSHRQDAESTDAVVYMAFGEVVKVTRGTGT</sequence>
<feature type="domain" description="ABC transmembrane type-1" evidence="13">
    <location>
        <begin position="285"/>
        <end position="560"/>
    </location>
</feature>
<dbReference type="FunFam" id="1.20.1560.10:FF:000066">
    <property type="entry name" value="ABC multidrug transporter (Eurofung)"/>
    <property type="match status" value="1"/>
</dbReference>
<comment type="subcellular location">
    <subcellularLocation>
        <location evidence="1">Cell membrane</location>
        <topology evidence="1">Multi-pass membrane protein</topology>
    </subcellularLocation>
</comment>
<evidence type="ECO:0000256" key="9">
    <source>
        <dbReference type="ARBA" id="ARBA00023180"/>
    </source>
</evidence>
<dbReference type="SUPFAM" id="SSF90123">
    <property type="entry name" value="ABC transporter transmembrane region"/>
    <property type="match status" value="2"/>
</dbReference>
<dbReference type="CDD" id="cd18580">
    <property type="entry name" value="ABC_6TM_ABCC_D2"/>
    <property type="match status" value="1"/>
</dbReference>
<evidence type="ECO:0000256" key="2">
    <source>
        <dbReference type="ARBA" id="ARBA00022448"/>
    </source>
</evidence>
<dbReference type="InterPro" id="IPR017871">
    <property type="entry name" value="ABC_transporter-like_CS"/>
</dbReference>
<evidence type="ECO:0000256" key="3">
    <source>
        <dbReference type="ARBA" id="ARBA00022475"/>
    </source>
</evidence>
<feature type="transmembrane region" description="Helical" evidence="11">
    <location>
        <begin position="285"/>
        <end position="305"/>
    </location>
</feature>
<dbReference type="InterPro" id="IPR050173">
    <property type="entry name" value="ABC_transporter_C-like"/>
</dbReference>
<feature type="transmembrane region" description="Helical" evidence="11">
    <location>
        <begin position="413"/>
        <end position="435"/>
    </location>
</feature>
<dbReference type="HOGENOM" id="CLU_000604_27_5_1"/>
<evidence type="ECO:0000256" key="10">
    <source>
        <dbReference type="SAM" id="MobiDB-lite"/>
    </source>
</evidence>
<feature type="transmembrane region" description="Helical" evidence="11">
    <location>
        <begin position="991"/>
        <end position="1013"/>
    </location>
</feature>
<feature type="transmembrane region" description="Helical" evidence="11">
    <location>
        <begin position="535"/>
        <end position="558"/>
    </location>
</feature>
<dbReference type="InterPro" id="IPR044726">
    <property type="entry name" value="ABCC_6TM_D2"/>
</dbReference>
<evidence type="ECO:0000256" key="6">
    <source>
        <dbReference type="ARBA" id="ARBA00022840"/>
    </source>
</evidence>
<evidence type="ECO:0000256" key="11">
    <source>
        <dbReference type="SAM" id="Phobius"/>
    </source>
</evidence>
<dbReference type="Gene3D" id="1.20.1560.10">
    <property type="entry name" value="ABC transporter type 1, transmembrane domain"/>
    <property type="match status" value="2"/>
</dbReference>
<dbReference type="GO" id="GO:0005524">
    <property type="term" value="F:ATP binding"/>
    <property type="evidence" value="ECO:0007669"/>
    <property type="project" value="UniProtKB-KW"/>
</dbReference>
<dbReference type="InterPro" id="IPR011527">
    <property type="entry name" value="ABC1_TM_dom"/>
</dbReference>
<organism evidence="14 15">
    <name type="scientific">Ophiocordyceps sinensis (strain Co18 / CGMCC 3.14243)</name>
    <name type="common">Yarsagumba caterpillar fungus</name>
    <name type="synonym">Hirsutella sinensis</name>
    <dbReference type="NCBI Taxonomy" id="911162"/>
    <lineage>
        <taxon>Eukaryota</taxon>
        <taxon>Fungi</taxon>
        <taxon>Dikarya</taxon>
        <taxon>Ascomycota</taxon>
        <taxon>Pezizomycotina</taxon>
        <taxon>Sordariomycetes</taxon>
        <taxon>Hypocreomycetidae</taxon>
        <taxon>Hypocreales</taxon>
        <taxon>Ophiocordycipitaceae</taxon>
        <taxon>Ophiocordyceps</taxon>
    </lineage>
</organism>
<evidence type="ECO:0000256" key="1">
    <source>
        <dbReference type="ARBA" id="ARBA00004651"/>
    </source>
</evidence>
<dbReference type="OrthoDB" id="6500128at2759"/>
<dbReference type="InterPro" id="IPR003439">
    <property type="entry name" value="ABC_transporter-like_ATP-bd"/>
</dbReference>
<dbReference type="FunFam" id="1.20.1560.10:FF:000055">
    <property type="entry name" value="ABC multidrug transporter (Eurofung)"/>
    <property type="match status" value="1"/>
</dbReference>
<reference evidence="14 15" key="1">
    <citation type="journal article" date="2013" name="Chin. Sci. Bull.">
        <title>Genome survey uncovers the secrets of sex and lifestyle in caterpillar fungus.</title>
        <authorList>
            <person name="Hu X."/>
            <person name="Zhang Y."/>
            <person name="Xiao G."/>
            <person name="Zheng P."/>
            <person name="Xia Y."/>
            <person name="Zhang X."/>
            <person name="St Leger R.J."/>
            <person name="Liu X."/>
            <person name="Wang C."/>
        </authorList>
    </citation>
    <scope>NUCLEOTIDE SEQUENCE [LARGE SCALE GENOMIC DNA]</scope>
    <source>
        <strain evidence="15">Co18 / CGMCC 3.14243</strain>
        <tissue evidence="14">Fruit-body</tissue>
    </source>
</reference>